<accession>W2TMH2</accession>
<sequence length="140" mass="15090">MSHSAHFTDQAVIQQDAKALYNRKNALNTIFDKTKDVLSTAAETTKGYASQAQQAIGKIIPGASQDHDPAATGAPAQPTTDPAAPAPQHRKRSHELKTARKGGKQLKTEASLVQERIRDEWQGDEAKRGTKLTKSSVGFA</sequence>
<evidence type="ECO:0000313" key="3">
    <source>
        <dbReference type="Proteomes" id="UP000053676"/>
    </source>
</evidence>
<dbReference type="OrthoDB" id="5837985at2759"/>
<protein>
    <submittedName>
        <fullName evidence="2">Uncharacterized protein</fullName>
    </submittedName>
</protein>
<evidence type="ECO:0000313" key="2">
    <source>
        <dbReference type="EMBL" id="ETN82331.1"/>
    </source>
</evidence>
<dbReference type="Proteomes" id="UP000053676">
    <property type="component" value="Unassembled WGS sequence"/>
</dbReference>
<keyword evidence="3" id="KW-1185">Reference proteome</keyword>
<dbReference type="KEGG" id="nai:NECAME_08043"/>
<feature type="compositionally biased region" description="Low complexity" evidence="1">
    <location>
        <begin position="70"/>
        <end position="87"/>
    </location>
</feature>
<evidence type="ECO:0000256" key="1">
    <source>
        <dbReference type="SAM" id="MobiDB-lite"/>
    </source>
</evidence>
<dbReference type="EMBL" id="KI658512">
    <property type="protein sequence ID" value="ETN82331.1"/>
    <property type="molecule type" value="Genomic_DNA"/>
</dbReference>
<proteinExistence type="predicted"/>
<gene>
    <name evidence="2" type="ORF">NECAME_08043</name>
</gene>
<organism evidence="2 3">
    <name type="scientific">Necator americanus</name>
    <name type="common">Human hookworm</name>
    <dbReference type="NCBI Taxonomy" id="51031"/>
    <lineage>
        <taxon>Eukaryota</taxon>
        <taxon>Metazoa</taxon>
        <taxon>Ecdysozoa</taxon>
        <taxon>Nematoda</taxon>
        <taxon>Chromadorea</taxon>
        <taxon>Rhabditida</taxon>
        <taxon>Rhabditina</taxon>
        <taxon>Rhabditomorpha</taxon>
        <taxon>Strongyloidea</taxon>
        <taxon>Ancylostomatidae</taxon>
        <taxon>Bunostominae</taxon>
        <taxon>Necator</taxon>
    </lineage>
</organism>
<feature type="compositionally biased region" description="Basic and acidic residues" evidence="1">
    <location>
        <begin position="115"/>
        <end position="128"/>
    </location>
</feature>
<name>W2TMH2_NECAM</name>
<dbReference type="AlphaFoldDB" id="W2TMH2"/>
<reference evidence="3" key="1">
    <citation type="journal article" date="2014" name="Nat. Genet.">
        <title>Genome of the human hookworm Necator americanus.</title>
        <authorList>
            <person name="Tang Y.T."/>
            <person name="Gao X."/>
            <person name="Rosa B.A."/>
            <person name="Abubucker S."/>
            <person name="Hallsworth-Pepin K."/>
            <person name="Martin J."/>
            <person name="Tyagi R."/>
            <person name="Heizer E."/>
            <person name="Zhang X."/>
            <person name="Bhonagiri-Palsikar V."/>
            <person name="Minx P."/>
            <person name="Warren W.C."/>
            <person name="Wang Q."/>
            <person name="Zhan B."/>
            <person name="Hotez P.J."/>
            <person name="Sternberg P.W."/>
            <person name="Dougall A."/>
            <person name="Gaze S.T."/>
            <person name="Mulvenna J."/>
            <person name="Sotillo J."/>
            <person name="Ranganathan S."/>
            <person name="Rabelo E.M."/>
            <person name="Wilson R.K."/>
            <person name="Felgner P.L."/>
            <person name="Bethony J."/>
            <person name="Hawdon J.M."/>
            <person name="Gasser R.B."/>
            <person name="Loukas A."/>
            <person name="Mitreva M."/>
        </authorList>
    </citation>
    <scope>NUCLEOTIDE SEQUENCE [LARGE SCALE GENOMIC DNA]</scope>
</reference>
<feature type="compositionally biased region" description="Basic residues" evidence="1">
    <location>
        <begin position="88"/>
        <end position="104"/>
    </location>
</feature>
<feature type="region of interest" description="Disordered" evidence="1">
    <location>
        <begin position="58"/>
        <end position="140"/>
    </location>
</feature>